<dbReference type="RefSeq" id="WP_186633810.1">
    <property type="nucleotide sequence ID" value="NZ_JACOAF010000011.1"/>
</dbReference>
<comment type="caution">
    <text evidence="2">The sequence shown here is derived from an EMBL/GenBank/DDBJ whole genome shotgun (WGS) entry which is preliminary data.</text>
</comment>
<proteinExistence type="predicted"/>
<keyword evidence="3" id="KW-1185">Reference proteome</keyword>
<organism evidence="2 3">
    <name type="scientific">Rufibacter sediminis</name>
    <dbReference type="NCBI Taxonomy" id="2762756"/>
    <lineage>
        <taxon>Bacteria</taxon>
        <taxon>Pseudomonadati</taxon>
        <taxon>Bacteroidota</taxon>
        <taxon>Cytophagia</taxon>
        <taxon>Cytophagales</taxon>
        <taxon>Hymenobacteraceae</taxon>
        <taxon>Rufibacter</taxon>
    </lineage>
</organism>
<sequence length="59" mass="6833">MELNTGYGYDDLPKEGQGKDNKPKDHPIFLVLPPLDDARHILPTVLQKCYVLFFRVRYG</sequence>
<feature type="compositionally biased region" description="Basic and acidic residues" evidence="1">
    <location>
        <begin position="11"/>
        <end position="24"/>
    </location>
</feature>
<reference evidence="2 3" key="1">
    <citation type="journal article" date="2019" name="Int. J. Syst. Evol. Microbiol.">
        <title>Rufibacter sediminis sp. nov., isolated from freshwater lake sediment.</title>
        <authorList>
            <person name="Qu J.H."/>
            <person name="Zhang L.J."/>
            <person name="Fu Y.H."/>
            <person name="Li H.F."/>
        </authorList>
    </citation>
    <scope>NUCLEOTIDE SEQUENCE [LARGE SCALE GENOMIC DNA]</scope>
    <source>
        <strain evidence="2 3">H-1</strain>
    </source>
</reference>
<accession>A0ABR6VQ80</accession>
<protein>
    <submittedName>
        <fullName evidence="2">Uncharacterized protein</fullName>
    </submittedName>
</protein>
<evidence type="ECO:0000313" key="3">
    <source>
        <dbReference type="Proteomes" id="UP000659698"/>
    </source>
</evidence>
<dbReference type="EMBL" id="JACOAF010000011">
    <property type="protein sequence ID" value="MBC3539003.1"/>
    <property type="molecule type" value="Genomic_DNA"/>
</dbReference>
<evidence type="ECO:0000256" key="1">
    <source>
        <dbReference type="SAM" id="MobiDB-lite"/>
    </source>
</evidence>
<dbReference type="Proteomes" id="UP000659698">
    <property type="component" value="Unassembled WGS sequence"/>
</dbReference>
<evidence type="ECO:0000313" key="2">
    <source>
        <dbReference type="EMBL" id="MBC3539003.1"/>
    </source>
</evidence>
<name>A0ABR6VQ80_9BACT</name>
<gene>
    <name evidence="2" type="ORF">H7U12_04880</name>
</gene>
<feature type="region of interest" description="Disordered" evidence="1">
    <location>
        <begin position="1"/>
        <end position="24"/>
    </location>
</feature>